<dbReference type="Proteomes" id="UP000622890">
    <property type="component" value="Unassembled WGS sequence"/>
</dbReference>
<feature type="domain" description="Serine aminopeptidase S33" evidence="2">
    <location>
        <begin position="16"/>
        <end position="246"/>
    </location>
</feature>
<dbReference type="Gene3D" id="3.40.50.1820">
    <property type="entry name" value="alpha/beta hydrolase"/>
    <property type="match status" value="1"/>
</dbReference>
<accession>A0A934SSA7</accession>
<protein>
    <submittedName>
        <fullName evidence="3">Alpha/beta fold hydrolase</fullName>
    </submittedName>
</protein>
<evidence type="ECO:0000313" key="4">
    <source>
        <dbReference type="Proteomes" id="UP000622890"/>
    </source>
</evidence>
<organism evidence="3 4">
    <name type="scientific">Noviherbaspirillum pedocola</name>
    <dbReference type="NCBI Taxonomy" id="2801341"/>
    <lineage>
        <taxon>Bacteria</taxon>
        <taxon>Pseudomonadati</taxon>
        <taxon>Pseudomonadota</taxon>
        <taxon>Betaproteobacteria</taxon>
        <taxon>Burkholderiales</taxon>
        <taxon>Oxalobacteraceae</taxon>
        <taxon>Noviherbaspirillum</taxon>
    </lineage>
</organism>
<feature type="active site" description="Charge relay system" evidence="1">
    <location>
        <position position="240"/>
    </location>
</feature>
<proteinExistence type="predicted"/>
<dbReference type="InterPro" id="IPR029058">
    <property type="entry name" value="AB_hydrolase_fold"/>
</dbReference>
<feature type="active site" description="Nucleophile" evidence="1">
    <location>
        <position position="89"/>
    </location>
</feature>
<feature type="active site" description="Charge relay system" evidence="1">
    <location>
        <position position="210"/>
    </location>
</feature>
<dbReference type="RefSeq" id="WP_200591096.1">
    <property type="nucleotide sequence ID" value="NZ_JAEPBG010000002.1"/>
</dbReference>
<dbReference type="Pfam" id="PF12146">
    <property type="entry name" value="Hydrolase_4"/>
    <property type="match status" value="1"/>
</dbReference>
<dbReference type="InterPro" id="IPR022742">
    <property type="entry name" value="Hydrolase_4"/>
</dbReference>
<dbReference type="InterPro" id="IPR012354">
    <property type="entry name" value="Esterase_lipase"/>
</dbReference>
<reference evidence="3" key="1">
    <citation type="submission" date="2021-01" db="EMBL/GenBank/DDBJ databases">
        <title>Genome sequence of strain Noviherbaspirillum sp. DKR-6.</title>
        <authorList>
            <person name="Chaudhary D.K."/>
        </authorList>
    </citation>
    <scope>NUCLEOTIDE SEQUENCE</scope>
    <source>
        <strain evidence="3">DKR-6</strain>
    </source>
</reference>
<name>A0A934SSA7_9BURK</name>
<dbReference type="EMBL" id="JAEPBG010000002">
    <property type="protein sequence ID" value="MBK4734343.1"/>
    <property type="molecule type" value="Genomic_DNA"/>
</dbReference>
<dbReference type="InterPro" id="IPR051044">
    <property type="entry name" value="MAG_DAG_Lipase"/>
</dbReference>
<comment type="caution">
    <text evidence="3">The sequence shown here is derived from an EMBL/GenBank/DDBJ whole genome shotgun (WGS) entry which is preliminary data.</text>
</comment>
<dbReference type="SUPFAM" id="SSF53474">
    <property type="entry name" value="alpha/beta-Hydrolases"/>
    <property type="match status" value="1"/>
</dbReference>
<gene>
    <name evidence="3" type="ORF">JJB74_06990</name>
</gene>
<evidence type="ECO:0000259" key="2">
    <source>
        <dbReference type="Pfam" id="PF12146"/>
    </source>
</evidence>
<keyword evidence="3" id="KW-0378">Hydrolase</keyword>
<dbReference type="PANTHER" id="PTHR11614">
    <property type="entry name" value="PHOSPHOLIPASE-RELATED"/>
    <property type="match status" value="1"/>
</dbReference>
<dbReference type="AlphaFoldDB" id="A0A934SSA7"/>
<sequence length="290" mass="31978">MNPSDSNVLHLHAGEHAVLLLHGMGASILELQRLAEHLHGAGLSAFAANLPGMCHGAPPAPWEAWLEASITQLHRLKQDYATVSLAGVSMGATLALALAQEEDVDCVVLLAAALAYDGWAMPWYRFLLRLAPILPFSSRYSYRESEPYGVKNPEVRAMIKRALRSDRVSEAGGEAIHLRQMTEGLRLISHVRSRIGEVDAPTLIMHAIEDEAVAVRNAEWVYQHIGSASKELIYLGDCFHMITLDNERETVMHETERFIKGALNASLPQPAFDLPPLLSRELRRLLKSGG</sequence>
<dbReference type="GO" id="GO:0052689">
    <property type="term" value="F:carboxylic ester hydrolase activity"/>
    <property type="evidence" value="ECO:0007669"/>
    <property type="project" value="InterPro"/>
</dbReference>
<evidence type="ECO:0000256" key="1">
    <source>
        <dbReference type="PIRSR" id="PIRSR017388-1"/>
    </source>
</evidence>
<keyword evidence="4" id="KW-1185">Reference proteome</keyword>
<evidence type="ECO:0000313" key="3">
    <source>
        <dbReference type="EMBL" id="MBK4734343.1"/>
    </source>
</evidence>
<dbReference type="PIRSF" id="PIRSF017388">
    <property type="entry name" value="Esterase_lipase"/>
    <property type="match status" value="1"/>
</dbReference>